<dbReference type="AlphaFoldDB" id="A0A3A4KCP6"/>
<evidence type="ECO:0000313" key="3">
    <source>
        <dbReference type="Proteomes" id="UP000266677"/>
    </source>
</evidence>
<dbReference type="Proteomes" id="UP000266677">
    <property type="component" value="Unassembled WGS sequence"/>
</dbReference>
<evidence type="ECO:0000256" key="1">
    <source>
        <dbReference type="SAM" id="MobiDB-lite"/>
    </source>
</evidence>
<organism evidence="2 3">
    <name type="scientific">Nocardia panacis</name>
    <dbReference type="NCBI Taxonomy" id="2340916"/>
    <lineage>
        <taxon>Bacteria</taxon>
        <taxon>Bacillati</taxon>
        <taxon>Actinomycetota</taxon>
        <taxon>Actinomycetes</taxon>
        <taxon>Mycobacteriales</taxon>
        <taxon>Nocardiaceae</taxon>
        <taxon>Nocardia</taxon>
    </lineage>
</organism>
<gene>
    <name evidence="2" type="ORF">D5S18_00760</name>
</gene>
<accession>A0A3A4KCP6</accession>
<name>A0A3A4KCP6_9NOCA</name>
<sequence>MEFACDKVGLANDGGAEGTYVDCVGSAGGTWDCGATFPDGTKLVSIGGWGWSDVESGALGCGLCEITGGSTRPPLGRSGSKFNMRGGIAAEWICEAGSGFSPLLIESGGGEPISLLSGGRAAKSESTGPGADGALADGSTPDPATGTDPPCCSGEK</sequence>
<dbReference type="EMBL" id="QZFU01000006">
    <property type="protein sequence ID" value="RJO79838.1"/>
    <property type="molecule type" value="Genomic_DNA"/>
</dbReference>
<proteinExistence type="predicted"/>
<reference evidence="2 3" key="1">
    <citation type="submission" date="2018-09" db="EMBL/GenBank/DDBJ databases">
        <title>YIM PH21274 draft genome.</title>
        <authorList>
            <person name="Miao C."/>
        </authorList>
    </citation>
    <scope>NUCLEOTIDE SEQUENCE [LARGE SCALE GENOMIC DNA]</scope>
    <source>
        <strain evidence="2 3">YIM PH 21724</strain>
    </source>
</reference>
<feature type="region of interest" description="Disordered" evidence="1">
    <location>
        <begin position="114"/>
        <end position="156"/>
    </location>
</feature>
<keyword evidence="3" id="KW-1185">Reference proteome</keyword>
<protein>
    <submittedName>
        <fullName evidence="2">Uncharacterized protein</fullName>
    </submittedName>
</protein>
<comment type="caution">
    <text evidence="2">The sequence shown here is derived from an EMBL/GenBank/DDBJ whole genome shotgun (WGS) entry which is preliminary data.</text>
</comment>
<evidence type="ECO:0000313" key="2">
    <source>
        <dbReference type="EMBL" id="RJO79838.1"/>
    </source>
</evidence>